<dbReference type="AlphaFoldDB" id="B4D202"/>
<dbReference type="Proteomes" id="UP000005824">
    <property type="component" value="Unassembled WGS sequence"/>
</dbReference>
<dbReference type="RefSeq" id="WP_006980265.1">
    <property type="nucleotide sequence ID" value="NZ_ABVL01000007.1"/>
</dbReference>
<proteinExistence type="predicted"/>
<protein>
    <recommendedName>
        <fullName evidence="6">Septum formation initiator</fullName>
    </recommendedName>
</protein>
<organism evidence="4 5">
    <name type="scientific">Chthoniobacter flavus Ellin428</name>
    <dbReference type="NCBI Taxonomy" id="497964"/>
    <lineage>
        <taxon>Bacteria</taxon>
        <taxon>Pseudomonadati</taxon>
        <taxon>Verrucomicrobiota</taxon>
        <taxon>Spartobacteria</taxon>
        <taxon>Chthoniobacterales</taxon>
        <taxon>Chthoniobacteraceae</taxon>
        <taxon>Chthoniobacter</taxon>
    </lineage>
</organism>
<accession>B4D202</accession>
<evidence type="ECO:0000313" key="5">
    <source>
        <dbReference type="Proteomes" id="UP000005824"/>
    </source>
</evidence>
<evidence type="ECO:0008006" key="6">
    <source>
        <dbReference type="Google" id="ProtNLM"/>
    </source>
</evidence>
<name>B4D202_9BACT</name>
<keyword evidence="3" id="KW-1133">Transmembrane helix</keyword>
<dbReference type="STRING" id="497964.CfE428DRAFT_2940"/>
<comment type="caution">
    <text evidence="4">The sequence shown here is derived from an EMBL/GenBank/DDBJ whole genome shotgun (WGS) entry which is preliminary data.</text>
</comment>
<feature type="transmembrane region" description="Helical" evidence="3">
    <location>
        <begin position="12"/>
        <end position="36"/>
    </location>
</feature>
<keyword evidence="3" id="KW-0472">Membrane</keyword>
<evidence type="ECO:0000313" key="4">
    <source>
        <dbReference type="EMBL" id="EDY19764.1"/>
    </source>
</evidence>
<keyword evidence="1" id="KW-0175">Coiled coil</keyword>
<evidence type="ECO:0000256" key="2">
    <source>
        <dbReference type="SAM" id="MobiDB-lite"/>
    </source>
</evidence>
<feature type="coiled-coil region" evidence="1">
    <location>
        <begin position="48"/>
        <end position="75"/>
    </location>
</feature>
<keyword evidence="3" id="KW-0812">Transmembrane</keyword>
<feature type="region of interest" description="Disordered" evidence="2">
    <location>
        <begin position="108"/>
        <end position="128"/>
    </location>
</feature>
<gene>
    <name evidence="4" type="ORF">CfE428DRAFT_2940</name>
</gene>
<dbReference type="InParanoid" id="B4D202"/>
<dbReference type="EMBL" id="ABVL01000007">
    <property type="protein sequence ID" value="EDY19764.1"/>
    <property type="molecule type" value="Genomic_DNA"/>
</dbReference>
<evidence type="ECO:0000256" key="3">
    <source>
        <dbReference type="SAM" id="Phobius"/>
    </source>
</evidence>
<sequence length="128" mass="14057" precursor="true">MSANRRRHANAIPIASFVTWALIGIFAGGGGLAYVWCKNQLYTTGSEIKSLERELVDLKNKNEVAESKIAQLSSTAKLQERYDTGFIKLVPITNDHITVLSNSTAAPNTGELRPVSNEKTVSSERIHE</sequence>
<keyword evidence="5" id="KW-1185">Reference proteome</keyword>
<evidence type="ECO:0000256" key="1">
    <source>
        <dbReference type="SAM" id="Coils"/>
    </source>
</evidence>
<reference evidence="4 5" key="1">
    <citation type="journal article" date="2011" name="J. Bacteriol.">
        <title>Genome sequence of Chthoniobacter flavus Ellin428, an aerobic heterotrophic soil bacterium.</title>
        <authorList>
            <person name="Kant R."/>
            <person name="van Passel M.W."/>
            <person name="Palva A."/>
            <person name="Lucas S."/>
            <person name="Lapidus A."/>
            <person name="Glavina Del Rio T."/>
            <person name="Dalin E."/>
            <person name="Tice H."/>
            <person name="Bruce D."/>
            <person name="Goodwin L."/>
            <person name="Pitluck S."/>
            <person name="Larimer F.W."/>
            <person name="Land M.L."/>
            <person name="Hauser L."/>
            <person name="Sangwan P."/>
            <person name="de Vos W.M."/>
            <person name="Janssen P.H."/>
            <person name="Smidt H."/>
        </authorList>
    </citation>
    <scope>NUCLEOTIDE SEQUENCE [LARGE SCALE GENOMIC DNA]</scope>
    <source>
        <strain evidence="4 5">Ellin428</strain>
    </source>
</reference>